<feature type="compositionally biased region" description="Polar residues" evidence="4">
    <location>
        <begin position="18"/>
        <end position="40"/>
    </location>
</feature>
<feature type="domain" description="PDZ" evidence="5">
    <location>
        <begin position="70"/>
        <end position="152"/>
    </location>
</feature>
<keyword evidence="2" id="KW-0963">Cytoplasm</keyword>
<dbReference type="InterPro" id="IPR001478">
    <property type="entry name" value="PDZ"/>
</dbReference>
<dbReference type="CDD" id="cd06685">
    <property type="entry name" value="PDZ7_GRIP1-2-like"/>
    <property type="match status" value="1"/>
</dbReference>
<evidence type="ECO:0000256" key="2">
    <source>
        <dbReference type="ARBA" id="ARBA00022490"/>
    </source>
</evidence>
<keyword evidence="6" id="KW-0675">Receptor</keyword>
<dbReference type="FunFam" id="2.30.42.10:FF:000035">
    <property type="entry name" value="Glutamate receptor interacting protein 1"/>
    <property type="match status" value="1"/>
</dbReference>
<evidence type="ECO:0000256" key="4">
    <source>
        <dbReference type="SAM" id="MobiDB-lite"/>
    </source>
</evidence>
<accession>A0A662YTS9</accession>
<dbReference type="PROSITE" id="PS50106">
    <property type="entry name" value="PDZ"/>
    <property type="match status" value="1"/>
</dbReference>
<name>A0A662YTS9_ACIRT</name>
<reference evidence="6 7" key="1">
    <citation type="submission" date="2019-01" db="EMBL/GenBank/DDBJ databases">
        <title>Draft Genome and Complete Hox-Cluster Characterization of the Sterlet Sturgeon (Acipenser ruthenus).</title>
        <authorList>
            <person name="Wei Q."/>
        </authorList>
    </citation>
    <scope>NUCLEOTIDE SEQUENCE [LARGE SCALE GENOMIC DNA]</scope>
    <source>
        <strain evidence="6">WHYD16114868_AA</strain>
        <tissue evidence="6">Blood</tissue>
    </source>
</reference>
<dbReference type="GO" id="GO:0098887">
    <property type="term" value="P:neurotransmitter receptor transport, endosome to postsynaptic membrane"/>
    <property type="evidence" value="ECO:0007669"/>
    <property type="project" value="TreeGrafter"/>
</dbReference>
<dbReference type="InterPro" id="IPR036034">
    <property type="entry name" value="PDZ_sf"/>
</dbReference>
<dbReference type="AlphaFoldDB" id="A0A662YTS9"/>
<feature type="region of interest" description="Disordered" evidence="4">
    <location>
        <begin position="1"/>
        <end position="42"/>
    </location>
</feature>
<dbReference type="PANTHER" id="PTHR46227:SF3">
    <property type="entry name" value="GLUTAMATE RECEPTOR-INTERACTING PROTEIN 1"/>
    <property type="match status" value="1"/>
</dbReference>
<dbReference type="Gene3D" id="2.30.42.10">
    <property type="match status" value="1"/>
</dbReference>
<dbReference type="SUPFAM" id="SSF50156">
    <property type="entry name" value="PDZ domain-like"/>
    <property type="match status" value="1"/>
</dbReference>
<dbReference type="Pfam" id="PF00595">
    <property type="entry name" value="PDZ"/>
    <property type="match status" value="1"/>
</dbReference>
<dbReference type="PANTHER" id="PTHR46227">
    <property type="entry name" value="GLUTAMATE RECEPTOR-INTERACTING PROTEIN GRIP"/>
    <property type="match status" value="1"/>
</dbReference>
<feature type="compositionally biased region" description="Polar residues" evidence="4">
    <location>
        <begin position="1"/>
        <end position="10"/>
    </location>
</feature>
<proteinExistence type="predicted"/>
<dbReference type="Proteomes" id="UP000289886">
    <property type="component" value="Unassembled WGS sequence"/>
</dbReference>
<organism evidence="6 7">
    <name type="scientific">Acipenser ruthenus</name>
    <name type="common">Sterlet sturgeon</name>
    <dbReference type="NCBI Taxonomy" id="7906"/>
    <lineage>
        <taxon>Eukaryota</taxon>
        <taxon>Metazoa</taxon>
        <taxon>Chordata</taxon>
        <taxon>Craniata</taxon>
        <taxon>Vertebrata</taxon>
        <taxon>Euteleostomi</taxon>
        <taxon>Actinopterygii</taxon>
        <taxon>Chondrostei</taxon>
        <taxon>Acipenseriformes</taxon>
        <taxon>Acipenseridae</taxon>
        <taxon>Acipenser</taxon>
    </lineage>
</organism>
<dbReference type="SMART" id="SM00228">
    <property type="entry name" value="PDZ"/>
    <property type="match status" value="1"/>
</dbReference>
<evidence type="ECO:0000313" key="6">
    <source>
        <dbReference type="EMBL" id="RXM99393.1"/>
    </source>
</evidence>
<gene>
    <name evidence="6" type="ORF">EOD39_11616</name>
</gene>
<comment type="caution">
    <text evidence="6">The sequence shown here is derived from an EMBL/GenBank/DDBJ whole genome shotgun (WGS) entry which is preliminary data.</text>
</comment>
<evidence type="ECO:0000256" key="3">
    <source>
        <dbReference type="ARBA" id="ARBA00022737"/>
    </source>
</evidence>
<evidence type="ECO:0000259" key="5">
    <source>
        <dbReference type="PROSITE" id="PS50106"/>
    </source>
</evidence>
<evidence type="ECO:0000313" key="7">
    <source>
        <dbReference type="Proteomes" id="UP000289886"/>
    </source>
</evidence>
<protein>
    <submittedName>
        <fullName evidence="6">Glutamate receptor-interacting protein 1</fullName>
    </submittedName>
</protein>
<keyword evidence="3" id="KW-0677">Repeat</keyword>
<evidence type="ECO:0000256" key="1">
    <source>
        <dbReference type="ARBA" id="ARBA00004496"/>
    </source>
</evidence>
<sequence length="201" mass="22395">MSLNREQPQPRSLLGRQASFQERSASTPQYTKASRSNTLPSAVGRKSVAVRKIKQEMKEMMSPTPVELHKVTLYKDSDLDDFGFSVSDGMLEKGVYVNNIRTNGPADLGALKPYDRLLQINHVRTRDFDCCLVVPLIAESGNKLDLVISRNPLARQQGAELVQPLLQQSVSGEWNDQGTALQQQQPGRFAGIDMREPTKTL</sequence>
<comment type="subcellular location">
    <subcellularLocation>
        <location evidence="1">Cytoplasm</location>
    </subcellularLocation>
</comment>
<dbReference type="GO" id="GO:0005737">
    <property type="term" value="C:cytoplasm"/>
    <property type="evidence" value="ECO:0007669"/>
    <property type="project" value="UniProtKB-SubCell"/>
</dbReference>
<dbReference type="EMBL" id="SCEB01000394">
    <property type="protein sequence ID" value="RXM99393.1"/>
    <property type="molecule type" value="Genomic_DNA"/>
</dbReference>
<dbReference type="InterPro" id="IPR043545">
    <property type="entry name" value="GRIP1/2"/>
</dbReference>
<keyword evidence="7" id="KW-1185">Reference proteome</keyword>